<evidence type="ECO:0000256" key="6">
    <source>
        <dbReference type="ARBA" id="ARBA00041104"/>
    </source>
</evidence>
<dbReference type="InterPro" id="IPR051040">
    <property type="entry name" value="COX23"/>
</dbReference>
<accession>A0A1B7SJA3</accession>
<comment type="similarity">
    <text evidence="5">Belongs to the COX23 family.</text>
</comment>
<dbReference type="InterPro" id="IPR009069">
    <property type="entry name" value="Cys_alpha_HP_mot_SF"/>
</dbReference>
<name>A0A1B7SJA3_9ASCO</name>
<gene>
    <name evidence="7" type="ORF">OGATHE_004785</name>
</gene>
<keyword evidence="8" id="KW-1185">Reference proteome</keyword>
<comment type="subcellular location">
    <subcellularLocation>
        <location evidence="2">Mitochondrion intermembrane space</location>
    </subcellularLocation>
</comment>
<dbReference type="GO" id="GO:0005758">
    <property type="term" value="C:mitochondrial intermembrane space"/>
    <property type="evidence" value="ECO:0007669"/>
    <property type="project" value="UniProtKB-SubCell"/>
</dbReference>
<comment type="function">
    <text evidence="1">Required for the assembly of cytochrome c oxidase.</text>
</comment>
<proteinExistence type="inferred from homology"/>
<dbReference type="EMBL" id="JAEUBD010001266">
    <property type="protein sequence ID" value="KAH3663209.1"/>
    <property type="molecule type" value="Genomic_DNA"/>
</dbReference>
<dbReference type="GO" id="GO:0033108">
    <property type="term" value="P:mitochondrial respiratory chain complex assembly"/>
    <property type="evidence" value="ECO:0007669"/>
    <property type="project" value="TreeGrafter"/>
</dbReference>
<comment type="caution">
    <text evidence="7">The sequence shown here is derived from an EMBL/GenBank/DDBJ whole genome shotgun (WGS) entry which is preliminary data.</text>
</comment>
<reference evidence="7" key="1">
    <citation type="journal article" date="2021" name="Open Biol.">
        <title>Shared evolutionary footprints suggest mitochondrial oxidative damage underlies multiple complex I losses in fungi.</title>
        <authorList>
            <person name="Schikora-Tamarit M.A."/>
            <person name="Marcet-Houben M."/>
            <person name="Nosek J."/>
            <person name="Gabaldon T."/>
        </authorList>
    </citation>
    <scope>NUCLEOTIDE SEQUENCE</scope>
    <source>
        <strain evidence="7">NCAIM Y.01608</strain>
    </source>
</reference>
<reference evidence="7" key="2">
    <citation type="submission" date="2021-01" db="EMBL/GenBank/DDBJ databases">
        <authorList>
            <person name="Schikora-Tamarit M.A."/>
        </authorList>
    </citation>
    <scope>NUCLEOTIDE SEQUENCE</scope>
    <source>
        <strain evidence="7">NCAIM Y.01608</strain>
    </source>
</reference>
<evidence type="ECO:0000256" key="2">
    <source>
        <dbReference type="ARBA" id="ARBA00004569"/>
    </source>
</evidence>
<dbReference type="AlphaFoldDB" id="A0A1B7SJA3"/>
<keyword evidence="3" id="KW-0496">Mitochondrion</keyword>
<evidence type="ECO:0000256" key="3">
    <source>
        <dbReference type="ARBA" id="ARBA00023128"/>
    </source>
</evidence>
<dbReference type="Proteomes" id="UP000788993">
    <property type="component" value="Unassembled WGS sequence"/>
</dbReference>
<protein>
    <recommendedName>
        <fullName evidence="6">Cytochrome c oxidase-assembly factor COX23, mitochondrial</fullName>
    </recommendedName>
</protein>
<evidence type="ECO:0000256" key="4">
    <source>
        <dbReference type="ARBA" id="ARBA00023157"/>
    </source>
</evidence>
<dbReference type="RefSeq" id="XP_018211499.1">
    <property type="nucleotide sequence ID" value="XM_018356451.1"/>
</dbReference>
<evidence type="ECO:0000256" key="1">
    <source>
        <dbReference type="ARBA" id="ARBA00003875"/>
    </source>
</evidence>
<evidence type="ECO:0000313" key="8">
    <source>
        <dbReference type="Proteomes" id="UP000788993"/>
    </source>
</evidence>
<keyword evidence="4" id="KW-1015">Disulfide bond</keyword>
<dbReference type="PANTHER" id="PTHR46811">
    <property type="entry name" value="COILED-COIL-HELIX-COILED-COIL-HELIX DOMAIN-CONTAINING PROTEIN 7"/>
    <property type="match status" value="1"/>
</dbReference>
<evidence type="ECO:0000313" key="7">
    <source>
        <dbReference type="EMBL" id="KAH3663209.1"/>
    </source>
</evidence>
<dbReference type="OrthoDB" id="9971592at2759"/>
<organism evidence="7 8">
    <name type="scientific">Ogataea polymorpha</name>
    <dbReference type="NCBI Taxonomy" id="460523"/>
    <lineage>
        <taxon>Eukaryota</taxon>
        <taxon>Fungi</taxon>
        <taxon>Dikarya</taxon>
        <taxon>Ascomycota</taxon>
        <taxon>Saccharomycotina</taxon>
        <taxon>Pichiomycetes</taxon>
        <taxon>Pichiales</taxon>
        <taxon>Pichiaceae</taxon>
        <taxon>Ogataea</taxon>
    </lineage>
</organism>
<dbReference type="PANTHER" id="PTHR46811:SF1">
    <property type="entry name" value="COILED-COIL-HELIX-COILED-COIL-HELIX DOMAIN-CONTAINING PROTEIN 7"/>
    <property type="match status" value="1"/>
</dbReference>
<evidence type="ECO:0000256" key="5">
    <source>
        <dbReference type="ARBA" id="ARBA00038264"/>
    </source>
</evidence>
<dbReference type="SUPFAM" id="SSF47072">
    <property type="entry name" value="Cysteine alpha-hairpin motif"/>
    <property type="match status" value="1"/>
</dbReference>
<sequence>MPNENLDNKTLRRLETQTDDKPSFVEKIDNEIKVKFYPDSPTQRVHKDAFLTKTASKFYDPCAKSSQMAIRCMENHDEDYKEVCGEYFRAFRECKKEWMKERRKDGGIW</sequence>
<dbReference type="PROSITE" id="PS51808">
    <property type="entry name" value="CHCH"/>
    <property type="match status" value="1"/>
</dbReference>